<dbReference type="SUPFAM" id="SSF46915">
    <property type="entry name" value="Polynucleotide phosphorylase/guanosine pentaphosphate synthase (PNPase/GPSI), domain 3"/>
    <property type="match status" value="1"/>
</dbReference>
<dbReference type="PROSITE" id="PS50126">
    <property type="entry name" value="S1"/>
    <property type="match status" value="1"/>
</dbReference>
<dbReference type="EMBL" id="PFTB01000054">
    <property type="protein sequence ID" value="PJB99309.1"/>
    <property type="molecule type" value="Genomic_DNA"/>
</dbReference>
<evidence type="ECO:0000259" key="6">
    <source>
        <dbReference type="PROSITE" id="PS50126"/>
    </source>
</evidence>
<dbReference type="GO" id="GO:0000287">
    <property type="term" value="F:magnesium ion binding"/>
    <property type="evidence" value="ECO:0007669"/>
    <property type="project" value="UniProtKB-UniRule"/>
</dbReference>
<protein>
    <recommendedName>
        <fullName evidence="5">Polyribonucleotide nucleotidyltransferase</fullName>
        <ecNumber evidence="5">2.7.7.8</ecNumber>
    </recommendedName>
    <alternativeName>
        <fullName evidence="5">Polynucleotide phosphorylase</fullName>
        <shortName evidence="5">PNPase</shortName>
    </alternativeName>
</protein>
<gene>
    <name evidence="5" type="primary">pnp</name>
    <name evidence="7" type="ORF">CO077_02430</name>
</gene>
<organism evidence="7 8">
    <name type="scientific">Candidatus Nealsonbacteria bacterium CG_4_9_14_0_8_um_filter_35_12</name>
    <dbReference type="NCBI Taxonomy" id="1974692"/>
    <lineage>
        <taxon>Bacteria</taxon>
        <taxon>Candidatus Nealsoniibacteriota</taxon>
    </lineage>
</organism>
<dbReference type="Gene3D" id="3.30.1370.10">
    <property type="entry name" value="K Homology domain, type 1"/>
    <property type="match status" value="1"/>
</dbReference>
<dbReference type="InterPro" id="IPR012162">
    <property type="entry name" value="PNPase"/>
</dbReference>
<dbReference type="CDD" id="cd02393">
    <property type="entry name" value="KH-I_PNPase"/>
    <property type="match status" value="1"/>
</dbReference>
<dbReference type="GO" id="GO:0006396">
    <property type="term" value="P:RNA processing"/>
    <property type="evidence" value="ECO:0007669"/>
    <property type="project" value="InterPro"/>
</dbReference>
<comment type="caution">
    <text evidence="7">The sequence shown here is derived from an EMBL/GenBank/DDBJ whole genome shotgun (WGS) entry which is preliminary data.</text>
</comment>
<evidence type="ECO:0000313" key="8">
    <source>
        <dbReference type="Proteomes" id="UP000228875"/>
    </source>
</evidence>
<keyword evidence="4 5" id="KW-0694">RNA-binding</keyword>
<keyword evidence="5" id="KW-0460">Magnesium</keyword>
<dbReference type="InterPro" id="IPR003029">
    <property type="entry name" value="S1_domain"/>
</dbReference>
<evidence type="ECO:0000256" key="2">
    <source>
        <dbReference type="ARBA" id="ARBA00022679"/>
    </source>
</evidence>
<dbReference type="PIRSF" id="PIRSF005499">
    <property type="entry name" value="PNPase"/>
    <property type="match status" value="1"/>
</dbReference>
<keyword evidence="5" id="KW-0479">Metal-binding</keyword>
<proteinExistence type="inferred from homology"/>
<reference evidence="8" key="1">
    <citation type="submission" date="2017-09" db="EMBL/GenBank/DDBJ databases">
        <title>Depth-based differentiation of microbial function through sediment-hosted aquifers and enrichment of novel symbionts in the deep terrestrial subsurface.</title>
        <authorList>
            <person name="Probst A.J."/>
            <person name="Ladd B."/>
            <person name="Jarett J.K."/>
            <person name="Geller-Mcgrath D.E."/>
            <person name="Sieber C.M.K."/>
            <person name="Emerson J.B."/>
            <person name="Anantharaman K."/>
            <person name="Thomas B.C."/>
            <person name="Malmstrom R."/>
            <person name="Stieglmeier M."/>
            <person name="Klingl A."/>
            <person name="Woyke T."/>
            <person name="Ryan C.M."/>
            <person name="Banfield J.F."/>
        </authorList>
    </citation>
    <scope>NUCLEOTIDE SEQUENCE [LARGE SCALE GENOMIC DNA]</scope>
</reference>
<dbReference type="InterPro" id="IPR015847">
    <property type="entry name" value="ExoRNase_PH_dom2"/>
</dbReference>
<dbReference type="FunFam" id="2.40.50.140:FF:000189">
    <property type="entry name" value="Polyribonucleotide nucleotidyltransferase, putative"/>
    <property type="match status" value="1"/>
</dbReference>
<evidence type="ECO:0000256" key="4">
    <source>
        <dbReference type="ARBA" id="ARBA00022884"/>
    </source>
</evidence>
<dbReference type="InterPro" id="IPR036612">
    <property type="entry name" value="KH_dom_type_1_sf"/>
</dbReference>
<comment type="function">
    <text evidence="5">Involved in mRNA degradation. Catalyzes the phosphorolysis of single-stranded polyribonucleotides processively in the 3'- to 5'-direction.</text>
</comment>
<dbReference type="CDD" id="cd11363">
    <property type="entry name" value="RNase_PH_PNPase_1"/>
    <property type="match status" value="1"/>
</dbReference>
<dbReference type="PANTHER" id="PTHR11252">
    <property type="entry name" value="POLYRIBONUCLEOTIDE NUCLEOTIDYLTRANSFERASE"/>
    <property type="match status" value="1"/>
</dbReference>
<dbReference type="InterPro" id="IPR012340">
    <property type="entry name" value="NA-bd_OB-fold"/>
</dbReference>
<evidence type="ECO:0000313" key="7">
    <source>
        <dbReference type="EMBL" id="PJB99309.1"/>
    </source>
</evidence>
<dbReference type="SUPFAM" id="SSF50249">
    <property type="entry name" value="Nucleic acid-binding proteins"/>
    <property type="match status" value="1"/>
</dbReference>
<dbReference type="InterPro" id="IPR004087">
    <property type="entry name" value="KH_dom"/>
</dbReference>
<dbReference type="FunFam" id="3.30.1370.10:FF:000001">
    <property type="entry name" value="Polyribonucleotide nucleotidyltransferase"/>
    <property type="match status" value="1"/>
</dbReference>
<dbReference type="EC" id="2.7.7.8" evidence="5"/>
<feature type="binding site" evidence="5">
    <location>
        <position position="505"/>
    </location>
    <ligand>
        <name>Mg(2+)</name>
        <dbReference type="ChEBI" id="CHEBI:18420"/>
    </ligand>
</feature>
<dbReference type="Gene3D" id="3.30.230.70">
    <property type="entry name" value="GHMP Kinase, N-terminal domain"/>
    <property type="match status" value="2"/>
</dbReference>
<dbReference type="GO" id="GO:0003723">
    <property type="term" value="F:RNA binding"/>
    <property type="evidence" value="ECO:0007669"/>
    <property type="project" value="UniProtKB-UniRule"/>
</dbReference>
<dbReference type="NCBIfam" id="TIGR03591">
    <property type="entry name" value="polynuc_phos"/>
    <property type="match status" value="1"/>
</dbReference>
<dbReference type="HAMAP" id="MF_01595">
    <property type="entry name" value="PNPase"/>
    <property type="match status" value="1"/>
</dbReference>
<dbReference type="InterPro" id="IPR027408">
    <property type="entry name" value="PNPase/RNase_PH_dom_sf"/>
</dbReference>
<dbReference type="InterPro" id="IPR020568">
    <property type="entry name" value="Ribosomal_Su5_D2-typ_SF"/>
</dbReference>
<feature type="domain" description="S1 motif" evidence="6">
    <location>
        <begin position="641"/>
        <end position="708"/>
    </location>
</feature>
<dbReference type="NCBIfam" id="NF008805">
    <property type="entry name" value="PRK11824.1"/>
    <property type="match status" value="1"/>
</dbReference>
<comment type="catalytic activity">
    <reaction evidence="5">
        <text>RNA(n+1) + phosphate = RNA(n) + a ribonucleoside 5'-diphosphate</text>
        <dbReference type="Rhea" id="RHEA:22096"/>
        <dbReference type="Rhea" id="RHEA-COMP:14527"/>
        <dbReference type="Rhea" id="RHEA-COMP:17342"/>
        <dbReference type="ChEBI" id="CHEBI:43474"/>
        <dbReference type="ChEBI" id="CHEBI:57930"/>
        <dbReference type="ChEBI" id="CHEBI:140395"/>
        <dbReference type="EC" id="2.7.7.8"/>
    </reaction>
</comment>
<dbReference type="Gene3D" id="2.40.50.140">
    <property type="entry name" value="Nucleic acid-binding proteins"/>
    <property type="match status" value="1"/>
</dbReference>
<evidence type="ECO:0000256" key="3">
    <source>
        <dbReference type="ARBA" id="ARBA00022695"/>
    </source>
</evidence>
<comment type="subcellular location">
    <subcellularLocation>
        <location evidence="5">Cytoplasm</location>
    </subcellularLocation>
</comment>
<dbReference type="GO" id="GO:0006402">
    <property type="term" value="P:mRNA catabolic process"/>
    <property type="evidence" value="ECO:0007669"/>
    <property type="project" value="UniProtKB-UniRule"/>
</dbReference>
<dbReference type="Pfam" id="PF00575">
    <property type="entry name" value="S1"/>
    <property type="match status" value="1"/>
</dbReference>
<dbReference type="InterPro" id="IPR036456">
    <property type="entry name" value="PNPase_PH_RNA-bd_sf"/>
</dbReference>
<keyword evidence="3 5" id="KW-0548">Nucleotidyltransferase</keyword>
<dbReference type="AlphaFoldDB" id="A0A2M8DMF8"/>
<evidence type="ECO:0000256" key="5">
    <source>
        <dbReference type="HAMAP-Rule" id="MF_01595"/>
    </source>
</evidence>
<dbReference type="GO" id="GO:0000175">
    <property type="term" value="F:3'-5'-RNA exonuclease activity"/>
    <property type="evidence" value="ECO:0007669"/>
    <property type="project" value="TreeGrafter"/>
</dbReference>
<dbReference type="InterPro" id="IPR004088">
    <property type="entry name" value="KH_dom_type_1"/>
</dbReference>
<dbReference type="PROSITE" id="PS50084">
    <property type="entry name" value="KH_TYPE_1"/>
    <property type="match status" value="1"/>
</dbReference>
<evidence type="ECO:0000256" key="1">
    <source>
        <dbReference type="ARBA" id="ARBA00007404"/>
    </source>
</evidence>
<dbReference type="GO" id="GO:0004654">
    <property type="term" value="F:polyribonucleotide nucleotidyltransferase activity"/>
    <property type="evidence" value="ECO:0007669"/>
    <property type="project" value="UniProtKB-UniRule"/>
</dbReference>
<dbReference type="Proteomes" id="UP000228875">
    <property type="component" value="Unassembled WGS sequence"/>
</dbReference>
<dbReference type="GO" id="GO:0005829">
    <property type="term" value="C:cytosol"/>
    <property type="evidence" value="ECO:0007669"/>
    <property type="project" value="TreeGrafter"/>
</dbReference>
<sequence>MNYKLDLSGKELKVEISNLAEQASGSCFVRYGDTEVLATVVMSKYEREEDFFPLTVDYEERYYAAGKILGSRYIRRESRPSDEAIITSRLIDRTIRPLFPEILKRETQVIVTCLSWDRENDPDIFGLIAASTALSISEIPWSGPIAVVRIGRLNDEMIINPTYEQRERSDLDLVLAGVEKEGDILINMIEAEGTEIPEEVILKAVDFGKPYLKKIIDFQNQIVKEVGKEKIKIETLPQDLKLEKEMKGFLGERLEKAIFQSNKTERFEDLSSLKEELISYAEGKYPGEGKYARDLVKENKSSFLPSLPLRVSSVFEKEIKRLVHKNIILKERRPDGRKLDELREIGCQAGLLPRTHGSGLFCRGQTKALSILTLGAPTDVKLLQGMEIIGEKRFMHHYNFPPYSTGEVKPIRGPGRRDIGHGMLVEKALLPLVPSFEEFPYTIRIVTEILSSNGSTSMASVSSSSLALMDAGVKIKRPAAGISIGLIKNKDGQYKLLTDIQGPEDHYGDMDFKIAGTRKGITAIQMDVKIEGITKEIFKEVLERGKKARIQILEKMEEILPGPRPELSPFAPRTLTLQINPEKIREVIGPGGRVINEIIAECGVSIDVEETGKIFVTAEKEEAVKKAIAWIKNITREIKVGEVFQGRVKRILNFGAFIEILPGQEGLLHISRLGRRVERVEDILKIGDVVPVEVISIDEQGRINLSMTL</sequence>
<dbReference type="SUPFAM" id="SSF54211">
    <property type="entry name" value="Ribosomal protein S5 domain 2-like"/>
    <property type="match status" value="2"/>
</dbReference>
<dbReference type="SMART" id="SM00316">
    <property type="entry name" value="S1"/>
    <property type="match status" value="1"/>
</dbReference>
<dbReference type="SUPFAM" id="SSF54791">
    <property type="entry name" value="Eukaryotic type KH-domain (KH-domain type I)"/>
    <property type="match status" value="1"/>
</dbReference>
<name>A0A2M8DMF8_9BACT</name>
<comment type="similarity">
    <text evidence="1 5">Belongs to the polyribonucleotide nucleotidyltransferase family.</text>
</comment>
<keyword evidence="5" id="KW-0963">Cytoplasm</keyword>
<dbReference type="Pfam" id="PF01138">
    <property type="entry name" value="RNase_PH"/>
    <property type="match status" value="2"/>
</dbReference>
<dbReference type="FunFam" id="3.30.230.70:FF:000001">
    <property type="entry name" value="Polyribonucleotide nucleotidyltransferase"/>
    <property type="match status" value="1"/>
</dbReference>
<accession>A0A2M8DMF8</accession>
<dbReference type="Pfam" id="PF03725">
    <property type="entry name" value="RNase_PH_C"/>
    <property type="match status" value="2"/>
</dbReference>
<dbReference type="SUPFAM" id="SSF55666">
    <property type="entry name" value="Ribonuclease PH domain 2-like"/>
    <property type="match status" value="2"/>
</dbReference>
<dbReference type="Pfam" id="PF00013">
    <property type="entry name" value="KH_1"/>
    <property type="match status" value="1"/>
</dbReference>
<dbReference type="SMART" id="SM00322">
    <property type="entry name" value="KH"/>
    <property type="match status" value="1"/>
</dbReference>
<keyword evidence="2 5" id="KW-0808">Transferase</keyword>
<dbReference type="InterPro" id="IPR036345">
    <property type="entry name" value="ExoRNase_PH_dom2_sf"/>
</dbReference>
<dbReference type="CDD" id="cd11364">
    <property type="entry name" value="RNase_PH_PNPase_2"/>
    <property type="match status" value="1"/>
</dbReference>
<dbReference type="InterPro" id="IPR001247">
    <property type="entry name" value="ExoRNase_PH_dom1"/>
</dbReference>
<dbReference type="CDD" id="cd04472">
    <property type="entry name" value="S1_PNPase"/>
    <property type="match status" value="1"/>
</dbReference>
<dbReference type="PANTHER" id="PTHR11252:SF0">
    <property type="entry name" value="POLYRIBONUCLEOTIDE NUCLEOTIDYLTRANSFERASE 1, MITOCHONDRIAL"/>
    <property type="match status" value="1"/>
</dbReference>
<comment type="cofactor">
    <cofactor evidence="5">
        <name>Mg(2+)</name>
        <dbReference type="ChEBI" id="CHEBI:18420"/>
    </cofactor>
</comment>
<feature type="binding site" evidence="5">
    <location>
        <position position="511"/>
    </location>
    <ligand>
        <name>Mg(2+)</name>
        <dbReference type="ChEBI" id="CHEBI:18420"/>
    </ligand>
</feature>